<keyword evidence="3" id="KW-1185">Reference proteome</keyword>
<keyword evidence="1" id="KW-0812">Transmembrane</keyword>
<reference evidence="2 3" key="1">
    <citation type="submission" date="2020-12" db="EMBL/GenBank/DDBJ databases">
        <title>Oil enriched cultivation method for isolating marine PHA-producing bacteria.</title>
        <authorList>
            <person name="Zheng W."/>
            <person name="Yu S."/>
            <person name="Huang Y."/>
        </authorList>
    </citation>
    <scope>NUCLEOTIDE SEQUENCE [LARGE SCALE GENOMIC DNA]</scope>
    <source>
        <strain evidence="2 3">SY-2-6</strain>
    </source>
</reference>
<name>A0ABS3DRR2_9BACI</name>
<proteinExistence type="predicted"/>
<dbReference type="Proteomes" id="UP000663970">
    <property type="component" value="Unassembled WGS sequence"/>
</dbReference>
<organism evidence="2 3">
    <name type="scientific">Halobacillus kuroshimensis</name>
    <dbReference type="NCBI Taxonomy" id="302481"/>
    <lineage>
        <taxon>Bacteria</taxon>
        <taxon>Bacillati</taxon>
        <taxon>Bacillota</taxon>
        <taxon>Bacilli</taxon>
        <taxon>Bacillales</taxon>
        <taxon>Bacillaceae</taxon>
        <taxon>Halobacillus</taxon>
    </lineage>
</organism>
<evidence type="ECO:0000313" key="2">
    <source>
        <dbReference type="EMBL" id="MBN8233992.1"/>
    </source>
</evidence>
<dbReference type="EMBL" id="JAEKJY010000001">
    <property type="protein sequence ID" value="MBN8233992.1"/>
    <property type="molecule type" value="Genomic_DNA"/>
</dbReference>
<feature type="transmembrane region" description="Helical" evidence="1">
    <location>
        <begin position="58"/>
        <end position="77"/>
    </location>
</feature>
<protein>
    <submittedName>
        <fullName evidence="2">Uncharacterized protein</fullName>
    </submittedName>
</protein>
<keyword evidence="1" id="KW-0472">Membrane</keyword>
<gene>
    <name evidence="2" type="ORF">JF544_01990</name>
</gene>
<sequence>MVLILGAVLILWGGFILYASIFKMERRKDYVDDGRLGSSGYLEWESLMKLLNKLPYRLAKSVVIIIGSGFILLGAWVI</sequence>
<comment type="caution">
    <text evidence="2">The sequence shown here is derived from an EMBL/GenBank/DDBJ whole genome shotgun (WGS) entry which is preliminary data.</text>
</comment>
<evidence type="ECO:0000313" key="3">
    <source>
        <dbReference type="Proteomes" id="UP000663970"/>
    </source>
</evidence>
<keyword evidence="1" id="KW-1133">Transmembrane helix</keyword>
<evidence type="ECO:0000256" key="1">
    <source>
        <dbReference type="SAM" id="Phobius"/>
    </source>
</evidence>
<accession>A0ABS3DRR2</accession>